<feature type="transmembrane region" description="Helical" evidence="2">
    <location>
        <begin position="416"/>
        <end position="435"/>
    </location>
</feature>
<protein>
    <submittedName>
        <fullName evidence="3">Uncharacterized protein</fullName>
    </submittedName>
</protein>
<feature type="transmembrane region" description="Helical" evidence="2">
    <location>
        <begin position="169"/>
        <end position="191"/>
    </location>
</feature>
<reference evidence="3" key="1">
    <citation type="submission" date="2022-08" db="EMBL/GenBank/DDBJ databases">
        <title>Genomic Encyclopedia of Type Strains, Phase V (KMG-V): Genome sequencing to study the core and pangenomes of soil and plant-associated prokaryotes.</title>
        <authorList>
            <person name="Whitman W."/>
        </authorList>
    </citation>
    <scope>NUCLEOTIDE SEQUENCE</scope>
    <source>
        <strain evidence="3">0</strain>
    </source>
</reference>
<dbReference type="InterPro" id="IPR043742">
    <property type="entry name" value="DUF5687"/>
</dbReference>
<evidence type="ECO:0000313" key="4">
    <source>
        <dbReference type="Proteomes" id="UP001155027"/>
    </source>
</evidence>
<dbReference type="EMBL" id="JANUAU010000003">
    <property type="protein sequence ID" value="MCS3677186.1"/>
    <property type="molecule type" value="Genomic_DNA"/>
</dbReference>
<organism evidence="3 4">
    <name type="scientific">Salinibacter ruber</name>
    <dbReference type="NCBI Taxonomy" id="146919"/>
    <lineage>
        <taxon>Bacteria</taxon>
        <taxon>Pseudomonadati</taxon>
        <taxon>Rhodothermota</taxon>
        <taxon>Rhodothermia</taxon>
        <taxon>Rhodothermales</taxon>
        <taxon>Salinibacteraceae</taxon>
        <taxon>Salinibacter</taxon>
    </lineage>
</organism>
<dbReference type="Proteomes" id="UP001155027">
    <property type="component" value="Unassembled WGS sequence"/>
</dbReference>
<feature type="transmembrane region" description="Helical" evidence="2">
    <location>
        <begin position="380"/>
        <end position="404"/>
    </location>
</feature>
<accession>A0A9X2Q0B5</accession>
<feature type="transmembrane region" description="Helical" evidence="2">
    <location>
        <begin position="21"/>
        <end position="44"/>
    </location>
</feature>
<sequence>MSYFSLLRHQWHAVGPRASPARTALQIGGAVFLLLLAAGAGVWAETWIRAFRPGVSPIRWASSLGLPLGALYVIGRGYQAPLGLRPYLPLPVRSTRLVRFALTRALLHPINVVLLAFGAGFWGQTVVPAHAWGASLAYGGGMVLGLGSATHLARLFAQALARRPLRVALLVAGGGLVGWAGVATGTVPVLAYSEWLFVGGLALRPVPMALLTGTYAGALMLHRRHVRRRLYLDDTRGARDPGPDPAKEDAAPQPAPPEAGIVCRAVDRLLPLGRQRRVGGSLGEAYSTIWALVAVEWRLVSRNRQPRRLGILLVLPPFVALIGGLGAATSGTVAYEGSTLFIWGVAVGGWVGDYGGRLFGWEGGRLQGLVTRDVQGRELLGAKVAALVLGTLVLWVIPVPVFALLSRSALGVHAAFLAYVLGWGVPVTAATAPLARTSIPLNSRGVFSGTGLGKRYAGTTALLFLPAVGLFVWADSAFSFASGLAILGGVSALLTPLWMRVCRGAWRRYRHDMLAAFREPDG</sequence>
<feature type="transmembrane region" description="Helical" evidence="2">
    <location>
        <begin position="136"/>
        <end position="157"/>
    </location>
</feature>
<feature type="transmembrane region" description="Helical" evidence="2">
    <location>
        <begin position="340"/>
        <end position="359"/>
    </location>
</feature>
<name>A0A9X2Q0B5_9BACT</name>
<keyword evidence="2" id="KW-0812">Transmembrane</keyword>
<feature type="transmembrane region" description="Helical" evidence="2">
    <location>
        <begin position="105"/>
        <end position="124"/>
    </location>
</feature>
<feature type="transmembrane region" description="Helical" evidence="2">
    <location>
        <begin position="456"/>
        <end position="474"/>
    </location>
</feature>
<dbReference type="AlphaFoldDB" id="A0A9X2Q0B5"/>
<dbReference type="RefSeq" id="WP_259079721.1">
    <property type="nucleotide sequence ID" value="NZ_JANUAU010000003.1"/>
</dbReference>
<proteinExistence type="predicted"/>
<feature type="compositionally biased region" description="Basic and acidic residues" evidence="1">
    <location>
        <begin position="232"/>
        <end position="250"/>
    </location>
</feature>
<dbReference type="Pfam" id="PF18940">
    <property type="entry name" value="DUF5687"/>
    <property type="match status" value="1"/>
</dbReference>
<feature type="transmembrane region" description="Helical" evidence="2">
    <location>
        <begin position="197"/>
        <end position="221"/>
    </location>
</feature>
<comment type="caution">
    <text evidence="3">The sequence shown here is derived from an EMBL/GenBank/DDBJ whole genome shotgun (WGS) entry which is preliminary data.</text>
</comment>
<feature type="region of interest" description="Disordered" evidence="1">
    <location>
        <begin position="232"/>
        <end position="258"/>
    </location>
</feature>
<evidence type="ECO:0000313" key="3">
    <source>
        <dbReference type="EMBL" id="MCS3677186.1"/>
    </source>
</evidence>
<feature type="transmembrane region" description="Helical" evidence="2">
    <location>
        <begin position="480"/>
        <end position="499"/>
    </location>
</feature>
<evidence type="ECO:0000256" key="2">
    <source>
        <dbReference type="SAM" id="Phobius"/>
    </source>
</evidence>
<feature type="transmembrane region" description="Helical" evidence="2">
    <location>
        <begin position="64"/>
        <end position="84"/>
    </location>
</feature>
<gene>
    <name evidence="3" type="ORF">GGP71_001102</name>
</gene>
<feature type="transmembrane region" description="Helical" evidence="2">
    <location>
        <begin position="309"/>
        <end position="328"/>
    </location>
</feature>
<keyword evidence="2" id="KW-1133">Transmembrane helix</keyword>
<keyword evidence="2" id="KW-0472">Membrane</keyword>
<evidence type="ECO:0000256" key="1">
    <source>
        <dbReference type="SAM" id="MobiDB-lite"/>
    </source>
</evidence>